<feature type="compositionally biased region" description="Basic residues" evidence="1">
    <location>
        <begin position="153"/>
        <end position="164"/>
    </location>
</feature>
<organism evidence="3 4">
    <name type="scientific">Cupriavidus alkaliphilus</name>
    <dbReference type="NCBI Taxonomy" id="942866"/>
    <lineage>
        <taxon>Bacteria</taxon>
        <taxon>Pseudomonadati</taxon>
        <taxon>Pseudomonadota</taxon>
        <taxon>Betaproteobacteria</taxon>
        <taxon>Burkholderiales</taxon>
        <taxon>Burkholderiaceae</taxon>
        <taxon>Cupriavidus</taxon>
    </lineage>
</organism>
<feature type="domain" description="YdhG-like" evidence="2">
    <location>
        <begin position="52"/>
        <end position="147"/>
    </location>
</feature>
<proteinExistence type="predicted"/>
<evidence type="ECO:0000313" key="4">
    <source>
        <dbReference type="Proteomes" id="UP000578036"/>
    </source>
</evidence>
<dbReference type="InterPro" id="IPR014922">
    <property type="entry name" value="YdhG-like"/>
</dbReference>
<reference evidence="3 4" key="1">
    <citation type="submission" date="2020-08" db="EMBL/GenBank/DDBJ databases">
        <title>Genomic Encyclopedia of Type Strains, Phase IV (KMG-V): Genome sequencing to study the core and pangenomes of soil and plant-associated prokaryotes.</title>
        <authorList>
            <person name="Whitman W."/>
        </authorList>
    </citation>
    <scope>NUCLEOTIDE SEQUENCE [LARGE SCALE GENOMIC DNA]</scope>
    <source>
        <strain evidence="3 4">SLV-2362</strain>
    </source>
</reference>
<feature type="region of interest" description="Disordered" evidence="1">
    <location>
        <begin position="151"/>
        <end position="172"/>
    </location>
</feature>
<evidence type="ECO:0000256" key="1">
    <source>
        <dbReference type="SAM" id="MobiDB-lite"/>
    </source>
</evidence>
<gene>
    <name evidence="3" type="ORF">FHX61_001099</name>
</gene>
<accession>A0A7W4V7M4</accession>
<keyword evidence="4" id="KW-1185">Reference proteome</keyword>
<protein>
    <recommendedName>
        <fullName evidence="2">YdhG-like domain-containing protein</fullName>
    </recommendedName>
</protein>
<evidence type="ECO:0000259" key="2">
    <source>
        <dbReference type="Pfam" id="PF08818"/>
    </source>
</evidence>
<dbReference type="Pfam" id="PF08818">
    <property type="entry name" value="DUF1801"/>
    <property type="match status" value="1"/>
</dbReference>
<feature type="region of interest" description="Disordered" evidence="1">
    <location>
        <begin position="17"/>
        <end position="37"/>
    </location>
</feature>
<dbReference type="SUPFAM" id="SSF159888">
    <property type="entry name" value="YdhG-like"/>
    <property type="match status" value="1"/>
</dbReference>
<name>A0A7W4V7M4_9BURK</name>
<dbReference type="Proteomes" id="UP000578036">
    <property type="component" value="Unassembled WGS sequence"/>
</dbReference>
<sequence>MAMAELPQSTLVGETALSGYDKPVSQNPEERASMNPSEQIDQLIAGLADWRGQTLASLRKAILAADSGIVEEWKWMGSPVWSRDGMIAVANAHKAKVKITFTNGASLPDPDHLFNAGLGGNKWRAIDLAEGDKIDARALKALVRAAIAFNQGKAKKKAPARSRAKASQQDDA</sequence>
<comment type="caution">
    <text evidence="3">The sequence shown here is derived from an EMBL/GenBank/DDBJ whole genome shotgun (WGS) entry which is preliminary data.</text>
</comment>
<evidence type="ECO:0000313" key="3">
    <source>
        <dbReference type="EMBL" id="MBB3006483.1"/>
    </source>
</evidence>
<dbReference type="AlphaFoldDB" id="A0A7W4V7M4"/>
<dbReference type="Gene3D" id="3.90.1150.200">
    <property type="match status" value="1"/>
</dbReference>
<dbReference type="EMBL" id="JACHWF010000001">
    <property type="protein sequence ID" value="MBB3006483.1"/>
    <property type="molecule type" value="Genomic_DNA"/>
</dbReference>